<organism evidence="3 4">
    <name type="scientific">Sporichthya brevicatena</name>
    <dbReference type="NCBI Taxonomy" id="171442"/>
    <lineage>
        <taxon>Bacteria</taxon>
        <taxon>Bacillati</taxon>
        <taxon>Actinomycetota</taxon>
        <taxon>Actinomycetes</taxon>
        <taxon>Sporichthyales</taxon>
        <taxon>Sporichthyaceae</taxon>
        <taxon>Sporichthya</taxon>
    </lineage>
</organism>
<comment type="caution">
    <text evidence="3">The sequence shown here is derived from an EMBL/GenBank/DDBJ whole genome shotgun (WGS) entry which is preliminary data.</text>
</comment>
<evidence type="ECO:0000256" key="1">
    <source>
        <dbReference type="SAM" id="MobiDB-lite"/>
    </source>
</evidence>
<evidence type="ECO:0000256" key="2">
    <source>
        <dbReference type="SAM" id="SignalP"/>
    </source>
</evidence>
<name>A0ABP3S3P0_9ACTN</name>
<feature type="region of interest" description="Disordered" evidence="1">
    <location>
        <begin position="39"/>
        <end position="149"/>
    </location>
</feature>
<keyword evidence="4" id="KW-1185">Reference proteome</keyword>
<proteinExistence type="predicted"/>
<accession>A0ABP3S3P0</accession>
<reference evidence="4" key="1">
    <citation type="journal article" date="2019" name="Int. J. Syst. Evol. Microbiol.">
        <title>The Global Catalogue of Microorganisms (GCM) 10K type strain sequencing project: providing services to taxonomists for standard genome sequencing and annotation.</title>
        <authorList>
            <consortium name="The Broad Institute Genomics Platform"/>
            <consortium name="The Broad Institute Genome Sequencing Center for Infectious Disease"/>
            <person name="Wu L."/>
            <person name="Ma J."/>
        </authorList>
    </citation>
    <scope>NUCLEOTIDE SEQUENCE [LARGE SCALE GENOMIC DNA]</scope>
    <source>
        <strain evidence="4">JCM 10671</strain>
    </source>
</reference>
<dbReference type="Proteomes" id="UP001500957">
    <property type="component" value="Unassembled WGS sequence"/>
</dbReference>
<feature type="signal peptide" evidence="2">
    <location>
        <begin position="1"/>
        <end position="18"/>
    </location>
</feature>
<evidence type="ECO:0000313" key="3">
    <source>
        <dbReference type="EMBL" id="GAA0622069.1"/>
    </source>
</evidence>
<feature type="chain" id="PRO_5046885899" evidence="2">
    <location>
        <begin position="19"/>
        <end position="275"/>
    </location>
</feature>
<feature type="compositionally biased region" description="Low complexity" evidence="1">
    <location>
        <begin position="97"/>
        <end position="139"/>
    </location>
</feature>
<sequence>MVFAAFAVVVLLMAKACGGDGPDLSKTVVQREVPLVSTFTPTPRATPVPTEAPAGDPGVADDPNNPYEPGGTPADPCSDPNVAEMVGEDGQPLCDETVTPATASPTAGATASPTASPTVKPTKTAKPTATPSASATPTSDSEAAGPNSCAKSDLEVKLKTDQRVYSGSQKPKLYLGVQNTGDVACLVDMGSKALSITIISGKDRIWSSDDCQGKGTSDVRLLKPGQTLWARSVWSKVRSKPGCPKGMPTAKPGTYVVEGSAGGVKARKRAVIDIK</sequence>
<protein>
    <submittedName>
        <fullName evidence="3">Uncharacterized protein</fullName>
    </submittedName>
</protein>
<evidence type="ECO:0000313" key="4">
    <source>
        <dbReference type="Proteomes" id="UP001500957"/>
    </source>
</evidence>
<gene>
    <name evidence="3" type="ORF">GCM10009547_26120</name>
</gene>
<keyword evidence="2" id="KW-0732">Signal</keyword>
<dbReference type="EMBL" id="BAAAHE010000020">
    <property type="protein sequence ID" value="GAA0622069.1"/>
    <property type="molecule type" value="Genomic_DNA"/>
</dbReference>